<dbReference type="Gene3D" id="2.40.50.230">
    <property type="entry name" value="Gp5 N-terminal domain"/>
    <property type="match status" value="1"/>
</dbReference>
<dbReference type="InterPro" id="IPR037026">
    <property type="entry name" value="Vgr_OB-fold_dom_sf"/>
</dbReference>
<feature type="region of interest" description="Disordered" evidence="2">
    <location>
        <begin position="672"/>
        <end position="697"/>
    </location>
</feature>
<name>A0ABT2BZA2_9BURK</name>
<proteinExistence type="inferred from homology"/>
<dbReference type="Proteomes" id="UP001165263">
    <property type="component" value="Unassembled WGS sequence"/>
</dbReference>
<evidence type="ECO:0000256" key="2">
    <source>
        <dbReference type="SAM" id="MobiDB-lite"/>
    </source>
</evidence>
<dbReference type="InterPro" id="IPR006533">
    <property type="entry name" value="T6SS_Vgr_RhsGE"/>
</dbReference>
<feature type="domain" description="Gp5/Type VI secretion system Vgr protein OB-fold" evidence="3">
    <location>
        <begin position="457"/>
        <end position="504"/>
    </location>
</feature>
<comment type="similarity">
    <text evidence="1">Belongs to the VgrG protein family.</text>
</comment>
<dbReference type="Gene3D" id="3.55.50.10">
    <property type="entry name" value="Baseplate protein-like domains"/>
    <property type="match status" value="1"/>
</dbReference>
<dbReference type="SUPFAM" id="SSF69255">
    <property type="entry name" value="gp5 N-terminal domain-like"/>
    <property type="match status" value="1"/>
</dbReference>
<evidence type="ECO:0000256" key="1">
    <source>
        <dbReference type="ARBA" id="ARBA00005558"/>
    </source>
</evidence>
<organism evidence="6 7">
    <name type="scientific">Telluria mixta</name>
    <dbReference type="NCBI Taxonomy" id="34071"/>
    <lineage>
        <taxon>Bacteria</taxon>
        <taxon>Pseudomonadati</taxon>
        <taxon>Pseudomonadota</taxon>
        <taxon>Betaproteobacteria</taxon>
        <taxon>Burkholderiales</taxon>
        <taxon>Oxalobacteraceae</taxon>
        <taxon>Telluria group</taxon>
        <taxon>Telluria</taxon>
    </lineage>
</organism>
<dbReference type="EMBL" id="JANUHC010000004">
    <property type="protein sequence ID" value="MCS0630468.1"/>
    <property type="molecule type" value="Genomic_DNA"/>
</dbReference>
<dbReference type="RefSeq" id="WP_259449571.1">
    <property type="nucleotide sequence ID" value="NZ_JANUHC010000004.1"/>
</dbReference>
<dbReference type="Pfam" id="PF10106">
    <property type="entry name" value="DUF2345"/>
    <property type="match status" value="1"/>
</dbReference>
<evidence type="ECO:0000313" key="7">
    <source>
        <dbReference type="Proteomes" id="UP001165263"/>
    </source>
</evidence>
<gene>
    <name evidence="6" type="ORF">NX786_14100</name>
</gene>
<keyword evidence="7" id="KW-1185">Reference proteome</keyword>
<dbReference type="InterPro" id="IPR028244">
    <property type="entry name" value="T6SS_Rhs_Vgr_dom"/>
</dbReference>
<dbReference type="InterPro" id="IPR006531">
    <property type="entry name" value="Gp5/Vgr_OB"/>
</dbReference>
<dbReference type="InterPro" id="IPR017847">
    <property type="entry name" value="T6SS_RhsGE_Vgr_subset"/>
</dbReference>
<feature type="domain" description="Putative type VI secretion system Rhs element associated Vgr" evidence="5">
    <location>
        <begin position="533"/>
        <end position="645"/>
    </location>
</feature>
<reference evidence="6" key="1">
    <citation type="submission" date="2022-08" db="EMBL/GenBank/DDBJ databases">
        <title>Reclassification of Massilia species as members of the genera Telluria, Duganella, Pseudoduganella, Mokoshia gen. nov. and Zemynaea gen. nov. using orthogonal and non-orthogonal genome-based approaches.</title>
        <authorList>
            <person name="Bowman J.P."/>
        </authorList>
    </citation>
    <scope>NUCLEOTIDE SEQUENCE</scope>
    <source>
        <strain evidence="6">LMG 11547</strain>
    </source>
</reference>
<sequence length="938" mass="100326">MDFATLSEALRRFGTGLSQHARLVTLASAHDVALPQSPLAERVRGREAVNDVYRFDVDALSTSTDLDLAGFIGQELTIGLLQPDGSRRAWHGICTAAEWLGADGGVARYRLRLEPALALLRLRRDSYIFQDKNVRDIVTELFADYPQLRFDFDLTQDLPSRPICTQYRESDYDFFVRLMASEGLSWRFEHDQDITADDGQARHRVVIFDSAAAFPATPGNAAIRFHGVRATDTDDAIDGFRARRRVQANAVSISSWDPAQVRAPAAEQQSILDAGELPLLPVYDGAGERIATDAGAADLHSRLMLQALELDNKLFEGEGAARRLAAGHAFTLTQHDRYPDGDNAFKVLWVEHEARNNVGAQIAAVDRGGVEPGTYRNRFGCVRDAVAIVPHATALPQPHTALGPQTALVVGLPDSVATTTRDHQVRVQFAWQRGAAANRGGLDHDMDDNGCAPGNDRSGTWVRVAEALAGPNWGSQFTPRVGTEVLVDFIDNDIDRPLVVAQLYTGADAPPFAAGVDSGVDHAGTISGIHTRTFDGAGWNQWQLDDTQGQLRMRLASSTAATQLNLGHLVRQAPGSAQRGHYRGSGFELRTDAWAVVRGAEGVMLTTRARSAQGAGVSSTQMDAAEAVGSLKAAQSLGTTLLDAATGQHALTSKAAVQAQKDFLAQIDPADKGKFTGPVNGQDATKPTPGARDLDASSPVEKFGAPVVLLDSAAGINWATPASTVLFAGQHLHWTTQSDMHMTAAYTSSSVSAEATSLYSHEGGIQAFAGNGPVSVQAHTDQLEILADKEVTIISVNDGIEVKASKKIVLQAGQASITLEGKDITFACPGTFSVKGGQHVLDGGAGQAANLSPLPDGLQQVPTNWIALSYLDPDTGEGIADVDYEIHFDQGPVLTGTLDSEGKARREGVPNKTVKEVVYKPRTPDEDNAHPSLEKILA</sequence>
<evidence type="ECO:0000259" key="5">
    <source>
        <dbReference type="Pfam" id="PF13296"/>
    </source>
</evidence>
<dbReference type="NCBIfam" id="TIGR03361">
    <property type="entry name" value="VI_Rhs_Vgr"/>
    <property type="match status" value="1"/>
</dbReference>
<dbReference type="Gene3D" id="2.30.110.50">
    <property type="match status" value="1"/>
</dbReference>
<dbReference type="SUPFAM" id="SSF69279">
    <property type="entry name" value="Phage tail proteins"/>
    <property type="match status" value="2"/>
</dbReference>
<dbReference type="Pfam" id="PF05954">
    <property type="entry name" value="Phage_GPD"/>
    <property type="match status" value="1"/>
</dbReference>
<dbReference type="Pfam" id="PF13296">
    <property type="entry name" value="T6SS_Vgr"/>
    <property type="match status" value="1"/>
</dbReference>
<protein>
    <submittedName>
        <fullName evidence="6">Type VI secretion system tip protein VgrG</fullName>
    </submittedName>
</protein>
<evidence type="ECO:0000259" key="3">
    <source>
        <dbReference type="Pfam" id="PF04717"/>
    </source>
</evidence>
<dbReference type="Pfam" id="PF04717">
    <property type="entry name" value="Phage_base_V"/>
    <property type="match status" value="1"/>
</dbReference>
<dbReference type="Gene3D" id="4.10.220.110">
    <property type="match status" value="1"/>
</dbReference>
<evidence type="ECO:0000313" key="6">
    <source>
        <dbReference type="EMBL" id="MCS0630468.1"/>
    </source>
</evidence>
<comment type="caution">
    <text evidence="6">The sequence shown here is derived from an EMBL/GenBank/DDBJ whole genome shotgun (WGS) entry which is preliminary data.</text>
</comment>
<dbReference type="InterPro" id="IPR018769">
    <property type="entry name" value="VgrG2_DUF2345"/>
</dbReference>
<dbReference type="NCBIfam" id="TIGR01646">
    <property type="entry name" value="vgr_GE"/>
    <property type="match status" value="1"/>
</dbReference>
<evidence type="ECO:0000259" key="4">
    <source>
        <dbReference type="Pfam" id="PF10106"/>
    </source>
</evidence>
<accession>A0ABT2BZA2</accession>
<feature type="domain" description="DUF2345" evidence="4">
    <location>
        <begin position="697"/>
        <end position="845"/>
    </location>
</feature>